<evidence type="ECO:0000256" key="2">
    <source>
        <dbReference type="ARBA" id="ARBA00012483"/>
    </source>
</evidence>
<proteinExistence type="predicted"/>
<feature type="domain" description="RING-type" evidence="10">
    <location>
        <begin position="310"/>
        <end position="351"/>
    </location>
</feature>
<dbReference type="SMART" id="SM00184">
    <property type="entry name" value="RING"/>
    <property type="match status" value="1"/>
</dbReference>
<evidence type="ECO:0000259" key="10">
    <source>
        <dbReference type="PROSITE" id="PS50089"/>
    </source>
</evidence>
<evidence type="ECO:0000256" key="4">
    <source>
        <dbReference type="ARBA" id="ARBA00022723"/>
    </source>
</evidence>
<dbReference type="GO" id="GO:0006511">
    <property type="term" value="P:ubiquitin-dependent protein catabolic process"/>
    <property type="evidence" value="ECO:0007669"/>
    <property type="project" value="TreeGrafter"/>
</dbReference>
<dbReference type="PANTHER" id="PTHR45931">
    <property type="entry name" value="SI:CH211-59O9.10"/>
    <property type="match status" value="1"/>
</dbReference>
<dbReference type="SUPFAM" id="SSF57850">
    <property type="entry name" value="RING/U-box"/>
    <property type="match status" value="1"/>
</dbReference>
<organism evidence="11">
    <name type="scientific">Chlamydomonas euryale</name>
    <dbReference type="NCBI Taxonomy" id="1486919"/>
    <lineage>
        <taxon>Eukaryota</taxon>
        <taxon>Viridiplantae</taxon>
        <taxon>Chlorophyta</taxon>
        <taxon>core chlorophytes</taxon>
        <taxon>Chlorophyceae</taxon>
        <taxon>CS clade</taxon>
        <taxon>Chlamydomonadales</taxon>
        <taxon>Chlamydomonadaceae</taxon>
        <taxon>Chlamydomonas</taxon>
    </lineage>
</organism>
<reference evidence="11" key="1">
    <citation type="submission" date="2021-01" db="EMBL/GenBank/DDBJ databases">
        <authorList>
            <person name="Corre E."/>
            <person name="Pelletier E."/>
            <person name="Niang G."/>
            <person name="Scheremetjew M."/>
            <person name="Finn R."/>
            <person name="Kale V."/>
            <person name="Holt S."/>
            <person name="Cochrane G."/>
            <person name="Meng A."/>
            <person name="Brown T."/>
            <person name="Cohen L."/>
        </authorList>
    </citation>
    <scope>NUCLEOTIDE SEQUENCE</scope>
    <source>
        <strain evidence="11">CCMP219</strain>
    </source>
</reference>
<name>A0A7R9V0Z9_9CHLO</name>
<evidence type="ECO:0000256" key="8">
    <source>
        <dbReference type="PROSITE-ProRule" id="PRU00175"/>
    </source>
</evidence>
<accession>A0A7R9V0Z9</accession>
<evidence type="ECO:0000256" key="1">
    <source>
        <dbReference type="ARBA" id="ARBA00000900"/>
    </source>
</evidence>
<dbReference type="GO" id="GO:0061630">
    <property type="term" value="F:ubiquitin protein ligase activity"/>
    <property type="evidence" value="ECO:0007669"/>
    <property type="project" value="UniProtKB-EC"/>
</dbReference>
<keyword evidence="7" id="KW-0862">Zinc</keyword>
<keyword evidence="4" id="KW-0479">Metal-binding</keyword>
<evidence type="ECO:0000313" key="11">
    <source>
        <dbReference type="EMBL" id="CAD8281712.1"/>
    </source>
</evidence>
<feature type="compositionally biased region" description="Low complexity" evidence="9">
    <location>
        <begin position="204"/>
        <end position="214"/>
    </location>
</feature>
<protein>
    <recommendedName>
        <fullName evidence="2">RING-type E3 ubiquitin transferase</fullName>
        <ecNumber evidence="2">2.3.2.27</ecNumber>
    </recommendedName>
</protein>
<feature type="region of interest" description="Disordered" evidence="9">
    <location>
        <begin position="198"/>
        <end position="225"/>
    </location>
</feature>
<evidence type="ECO:0000256" key="7">
    <source>
        <dbReference type="ARBA" id="ARBA00022833"/>
    </source>
</evidence>
<feature type="compositionally biased region" description="Basic and acidic residues" evidence="9">
    <location>
        <begin position="354"/>
        <end position="377"/>
    </location>
</feature>
<dbReference type="Pfam" id="PF13639">
    <property type="entry name" value="zf-RING_2"/>
    <property type="match status" value="1"/>
</dbReference>
<dbReference type="EC" id="2.3.2.27" evidence="2"/>
<keyword evidence="6" id="KW-0833">Ubl conjugation pathway</keyword>
<keyword evidence="3" id="KW-0808">Transferase</keyword>
<dbReference type="PROSITE" id="PS50089">
    <property type="entry name" value="ZF_RING_2"/>
    <property type="match status" value="1"/>
</dbReference>
<dbReference type="EMBL" id="HBEC01003789">
    <property type="protein sequence ID" value="CAD8281712.1"/>
    <property type="molecule type" value="Transcribed_RNA"/>
</dbReference>
<evidence type="ECO:0000256" key="3">
    <source>
        <dbReference type="ARBA" id="ARBA00022679"/>
    </source>
</evidence>
<dbReference type="InterPro" id="IPR001841">
    <property type="entry name" value="Znf_RING"/>
</dbReference>
<dbReference type="InterPro" id="IPR013083">
    <property type="entry name" value="Znf_RING/FYVE/PHD"/>
</dbReference>
<dbReference type="FunFam" id="3.30.40.10:FF:000127">
    <property type="entry name" value="E3 ubiquitin-protein ligase RNF181"/>
    <property type="match status" value="1"/>
</dbReference>
<dbReference type="InterPro" id="IPR051834">
    <property type="entry name" value="RING_finger_E3_ligase"/>
</dbReference>
<evidence type="ECO:0000256" key="9">
    <source>
        <dbReference type="SAM" id="MobiDB-lite"/>
    </source>
</evidence>
<evidence type="ECO:0000256" key="5">
    <source>
        <dbReference type="ARBA" id="ARBA00022771"/>
    </source>
</evidence>
<sequence>MSSIPDAAARASLKSQLDKRATFKAGVQGIHVACLAAATGPDEGANALPQLFPLVARSAAVLRARHTNVDLWRAGQGLFTACLKMPFAPAQLADLRKWAAEANAFLGDPGEAESAGTAPAQAAGAAAMAREVGASAAATAAATAVAAAPDVELPPGLVAEQARLFELLGGRPPGQAPSHYDDAGFIIDERSERWRRAQRRGDAAVDGEGSGAADAARDGGRSTNDAPAFAELHRQILESMEAVSSGMAAVNRSTEAMEQQLESALGLLAEAGGGQHQQQKPPASRRVVAGLPQVEATAEKLAEWGANASCAVCTCELVLGDQVQALPCRHMYHPACVAPWLAKNNSCPMCRHELPTDDPHYEASKERAAEEETERRGAANALRGGEHMYI</sequence>
<dbReference type="PANTHER" id="PTHR45931:SF3">
    <property type="entry name" value="RING ZINC FINGER-CONTAINING PROTEIN"/>
    <property type="match status" value="1"/>
</dbReference>
<dbReference type="Gene3D" id="3.30.40.10">
    <property type="entry name" value="Zinc/RING finger domain, C3HC4 (zinc finger)"/>
    <property type="match status" value="1"/>
</dbReference>
<evidence type="ECO:0000256" key="6">
    <source>
        <dbReference type="ARBA" id="ARBA00022786"/>
    </source>
</evidence>
<comment type="catalytic activity">
    <reaction evidence="1">
        <text>S-ubiquitinyl-[E2 ubiquitin-conjugating enzyme]-L-cysteine + [acceptor protein]-L-lysine = [E2 ubiquitin-conjugating enzyme]-L-cysteine + N(6)-ubiquitinyl-[acceptor protein]-L-lysine.</text>
        <dbReference type="EC" id="2.3.2.27"/>
    </reaction>
</comment>
<dbReference type="GO" id="GO:0005634">
    <property type="term" value="C:nucleus"/>
    <property type="evidence" value="ECO:0007669"/>
    <property type="project" value="TreeGrafter"/>
</dbReference>
<dbReference type="AlphaFoldDB" id="A0A7R9V0Z9"/>
<dbReference type="GO" id="GO:0016567">
    <property type="term" value="P:protein ubiquitination"/>
    <property type="evidence" value="ECO:0007669"/>
    <property type="project" value="UniProtKB-ARBA"/>
</dbReference>
<feature type="region of interest" description="Disordered" evidence="9">
    <location>
        <begin position="354"/>
        <end position="390"/>
    </location>
</feature>
<dbReference type="GO" id="GO:0008270">
    <property type="term" value="F:zinc ion binding"/>
    <property type="evidence" value="ECO:0007669"/>
    <property type="project" value="UniProtKB-KW"/>
</dbReference>
<keyword evidence="5 8" id="KW-0863">Zinc-finger</keyword>
<gene>
    <name evidence="11" type="ORF">CEUR00632_LOCUS1747</name>
</gene>